<dbReference type="PANTHER" id="PTHR43611:SF3">
    <property type="entry name" value="FLAVIN MONONUCLEOTIDE HYDROLASE 1, CHLOROPLATIC"/>
    <property type="match status" value="1"/>
</dbReference>
<gene>
    <name evidence="1" type="ORF">LG943_17460</name>
</gene>
<dbReference type="SFLD" id="SFLDS00003">
    <property type="entry name" value="Haloacid_Dehalogenase"/>
    <property type="match status" value="1"/>
</dbReference>
<dbReference type="InterPro" id="IPR023214">
    <property type="entry name" value="HAD_sf"/>
</dbReference>
<dbReference type="EMBL" id="JAJAQC010000030">
    <property type="protein sequence ID" value="MDA0566087.1"/>
    <property type="molecule type" value="Genomic_DNA"/>
</dbReference>
<keyword evidence="2" id="KW-1185">Reference proteome</keyword>
<sequence length="208" mass="23108">MAAAGHRVEAIVFDYGEVISQPPSAEDRTTLERLAGGSAEEFWTAYWAERREYDAGIGGDEYWRRIAARLGADWDAAHRHALWAVDVGSWLHVRPESTAVLERLADRGVRLALLSNAPFDISGALRHSPVLARFEALFFSADLGRCKPEPEVYRHVLDQLGTAPERTAFVDDREENILAAKELGIVAHHYAGTADLESFLTEVLDPRA</sequence>
<evidence type="ECO:0000313" key="2">
    <source>
        <dbReference type="Proteomes" id="UP001140076"/>
    </source>
</evidence>
<dbReference type="Gene3D" id="3.40.50.1000">
    <property type="entry name" value="HAD superfamily/HAD-like"/>
    <property type="match status" value="1"/>
</dbReference>
<name>A0A9X3NMD3_9ACTN</name>
<accession>A0A9X3NMD3</accession>
<dbReference type="InterPro" id="IPR036412">
    <property type="entry name" value="HAD-like_sf"/>
</dbReference>
<dbReference type="InterPro" id="IPR006439">
    <property type="entry name" value="HAD-SF_hydro_IA"/>
</dbReference>
<organism evidence="1 2">
    <name type="scientific">Streptomonospora mangrovi</name>
    <dbReference type="NCBI Taxonomy" id="2883123"/>
    <lineage>
        <taxon>Bacteria</taxon>
        <taxon>Bacillati</taxon>
        <taxon>Actinomycetota</taxon>
        <taxon>Actinomycetes</taxon>
        <taxon>Streptosporangiales</taxon>
        <taxon>Nocardiopsidaceae</taxon>
        <taxon>Streptomonospora</taxon>
    </lineage>
</organism>
<dbReference type="AlphaFoldDB" id="A0A9X3NMD3"/>
<dbReference type="PRINTS" id="PR00413">
    <property type="entry name" value="HADHALOGNASE"/>
</dbReference>
<protein>
    <submittedName>
        <fullName evidence="1">HAD family phosphatase</fullName>
    </submittedName>
</protein>
<dbReference type="CDD" id="cd02603">
    <property type="entry name" value="HAD_sEH-N_like"/>
    <property type="match status" value="1"/>
</dbReference>
<dbReference type="SFLD" id="SFLDG01129">
    <property type="entry name" value="C1.5:_HAD__Beta-PGM__Phosphata"/>
    <property type="match status" value="1"/>
</dbReference>
<reference evidence="1" key="1">
    <citation type="submission" date="2021-10" db="EMBL/GenBank/DDBJ databases">
        <title>Streptomonospora sp. nov., isolated from mangrove soil.</title>
        <authorList>
            <person name="Chen X."/>
            <person name="Ge X."/>
            <person name="Liu W."/>
        </authorList>
    </citation>
    <scope>NUCLEOTIDE SEQUENCE</scope>
    <source>
        <strain evidence="1">S1-112</strain>
    </source>
</reference>
<dbReference type="Pfam" id="PF00702">
    <property type="entry name" value="Hydrolase"/>
    <property type="match status" value="1"/>
</dbReference>
<comment type="caution">
    <text evidence="1">The sequence shown here is derived from an EMBL/GenBank/DDBJ whole genome shotgun (WGS) entry which is preliminary data.</text>
</comment>
<dbReference type="RefSeq" id="WP_270073350.1">
    <property type="nucleotide sequence ID" value="NZ_JAJAQC010000030.1"/>
</dbReference>
<dbReference type="Proteomes" id="UP001140076">
    <property type="component" value="Unassembled WGS sequence"/>
</dbReference>
<dbReference type="NCBIfam" id="TIGR01509">
    <property type="entry name" value="HAD-SF-IA-v3"/>
    <property type="match status" value="1"/>
</dbReference>
<dbReference type="PANTHER" id="PTHR43611">
    <property type="entry name" value="ALPHA-D-GLUCOSE 1-PHOSPHATE PHOSPHATASE"/>
    <property type="match status" value="1"/>
</dbReference>
<dbReference type="SUPFAM" id="SSF56784">
    <property type="entry name" value="HAD-like"/>
    <property type="match status" value="1"/>
</dbReference>
<proteinExistence type="predicted"/>
<evidence type="ECO:0000313" key="1">
    <source>
        <dbReference type="EMBL" id="MDA0566087.1"/>
    </source>
</evidence>